<dbReference type="GO" id="GO:0046040">
    <property type="term" value="P:IMP metabolic process"/>
    <property type="evidence" value="ECO:0007669"/>
    <property type="project" value="TreeGrafter"/>
</dbReference>
<evidence type="ECO:0000256" key="3">
    <source>
        <dbReference type="ARBA" id="ARBA00022723"/>
    </source>
</evidence>
<evidence type="ECO:0000256" key="5">
    <source>
        <dbReference type="ARBA" id="ARBA00022755"/>
    </source>
</evidence>
<dbReference type="OrthoDB" id="9807553at2"/>
<evidence type="ECO:0000256" key="2">
    <source>
        <dbReference type="ARBA" id="ARBA00022598"/>
    </source>
</evidence>
<evidence type="ECO:0000256" key="8">
    <source>
        <dbReference type="HAMAP-Rule" id="MF_00011"/>
    </source>
</evidence>
<dbReference type="InterPro" id="IPR001114">
    <property type="entry name" value="Adenylosuccinate_synthetase"/>
</dbReference>
<feature type="binding site" description="in other chain" evidence="8">
    <location>
        <begin position="13"/>
        <end position="16"/>
    </location>
    <ligand>
        <name>IMP</name>
        <dbReference type="ChEBI" id="CHEBI:58053"/>
        <note>ligand shared between dimeric partners</note>
    </ligand>
</feature>
<feature type="binding site" evidence="8">
    <location>
        <position position="142"/>
    </location>
    <ligand>
        <name>IMP</name>
        <dbReference type="ChEBI" id="CHEBI:58053"/>
        <note>ligand shared between dimeric partners</note>
    </ligand>
</feature>
<evidence type="ECO:0000256" key="4">
    <source>
        <dbReference type="ARBA" id="ARBA00022741"/>
    </source>
</evidence>
<feature type="binding site" description="in other chain" evidence="8">
    <location>
        <position position="128"/>
    </location>
    <ligand>
        <name>IMP</name>
        <dbReference type="ChEBI" id="CHEBI:58053"/>
        <note>ligand shared between dimeric partners</note>
    </ligand>
</feature>
<dbReference type="UniPathway" id="UPA00075">
    <property type="reaction ID" value="UER00335"/>
</dbReference>
<dbReference type="RefSeq" id="WP_088570877.1">
    <property type="nucleotide sequence ID" value="NZ_FYEK01000022.1"/>
</dbReference>
<dbReference type="NCBIfam" id="NF002223">
    <property type="entry name" value="PRK01117.1"/>
    <property type="match status" value="1"/>
</dbReference>
<dbReference type="InParanoid" id="A0A212QTR7"/>
<dbReference type="Pfam" id="PF00709">
    <property type="entry name" value="Adenylsucc_synt"/>
    <property type="match status" value="1"/>
</dbReference>
<comment type="function">
    <text evidence="8">Plays an important role in the de novo pathway of purine nucleotide biosynthesis. Catalyzes the first committed step in the biosynthesis of AMP from IMP.</text>
</comment>
<comment type="cofactor">
    <cofactor evidence="8">
        <name>Mg(2+)</name>
        <dbReference type="ChEBI" id="CHEBI:18420"/>
    </cofactor>
    <text evidence="8">Binds 1 Mg(2+) ion per subunit.</text>
</comment>
<keyword evidence="6 8" id="KW-0460">Magnesium</keyword>
<name>A0A212QTR7_9CHLR</name>
<keyword evidence="3 8" id="KW-0479">Metal-binding</keyword>
<feature type="binding site" evidence="8">
    <location>
        <begin position="333"/>
        <end position="335"/>
    </location>
    <ligand>
        <name>GTP</name>
        <dbReference type="ChEBI" id="CHEBI:37565"/>
    </ligand>
</feature>
<evidence type="ECO:0000313" key="10">
    <source>
        <dbReference type="EMBL" id="SNB62936.1"/>
    </source>
</evidence>
<comment type="similarity">
    <text evidence="8">Belongs to the adenylosuccinate synthetase family.</text>
</comment>
<dbReference type="GO" id="GO:0044208">
    <property type="term" value="P:'de novo' AMP biosynthetic process"/>
    <property type="evidence" value="ECO:0007669"/>
    <property type="project" value="UniProtKB-UniRule"/>
</dbReference>
<dbReference type="CDD" id="cd03108">
    <property type="entry name" value="AdSS"/>
    <property type="match status" value="1"/>
</dbReference>
<dbReference type="EMBL" id="FYEK01000022">
    <property type="protein sequence ID" value="SNB62936.1"/>
    <property type="molecule type" value="Genomic_DNA"/>
</dbReference>
<dbReference type="InterPro" id="IPR033128">
    <property type="entry name" value="Adenylosuccin_syn_Lys_AS"/>
</dbReference>
<dbReference type="InterPro" id="IPR042109">
    <property type="entry name" value="Adenylosuccinate_synth_dom1"/>
</dbReference>
<feature type="binding site" description="in other chain" evidence="8">
    <location>
        <begin position="38"/>
        <end position="41"/>
    </location>
    <ligand>
        <name>IMP</name>
        <dbReference type="ChEBI" id="CHEBI:58053"/>
        <note>ligand shared between dimeric partners</note>
    </ligand>
</feature>
<organism evidence="10 11">
    <name type="scientific">Thermoflexus hugenholtzii JAD2</name>
    <dbReference type="NCBI Taxonomy" id="877466"/>
    <lineage>
        <taxon>Bacteria</taxon>
        <taxon>Bacillati</taxon>
        <taxon>Chloroflexota</taxon>
        <taxon>Thermoflexia</taxon>
        <taxon>Thermoflexales</taxon>
        <taxon>Thermoflexaceae</taxon>
        <taxon>Thermoflexus</taxon>
    </lineage>
</organism>
<accession>A0A212QTR7</accession>
<dbReference type="FunFam" id="1.10.300.10:FF:000001">
    <property type="entry name" value="Adenylosuccinate synthetase"/>
    <property type="match status" value="1"/>
</dbReference>
<keyword evidence="5 8" id="KW-0658">Purine biosynthesis</keyword>
<dbReference type="Proteomes" id="UP000197025">
    <property type="component" value="Unassembled WGS sequence"/>
</dbReference>
<feature type="binding site" evidence="8">
    <location>
        <position position="13"/>
    </location>
    <ligand>
        <name>Mg(2+)</name>
        <dbReference type="ChEBI" id="CHEBI:18420"/>
    </ligand>
</feature>
<dbReference type="GO" id="GO:0005737">
    <property type="term" value="C:cytoplasm"/>
    <property type="evidence" value="ECO:0007669"/>
    <property type="project" value="UniProtKB-SubCell"/>
</dbReference>
<dbReference type="PANTHER" id="PTHR11846">
    <property type="entry name" value="ADENYLOSUCCINATE SYNTHETASE"/>
    <property type="match status" value="1"/>
</dbReference>
<comment type="pathway">
    <text evidence="8">Purine metabolism; AMP biosynthesis via de novo pathway; AMP from IMP: step 1/2.</text>
</comment>
<feature type="active site" evidence="9">
    <location>
        <position position="139"/>
    </location>
</feature>
<comment type="subcellular location">
    <subcellularLocation>
        <location evidence="8">Cytoplasm</location>
    </subcellularLocation>
</comment>
<feature type="active site" description="Proton donor" evidence="8">
    <location>
        <position position="41"/>
    </location>
</feature>
<comment type="caution">
    <text evidence="8">Lacks conserved residue(s) required for the propagation of feature annotation.</text>
</comment>
<dbReference type="Gene3D" id="3.40.440.10">
    <property type="entry name" value="Adenylosuccinate Synthetase, subunit A, domain 1"/>
    <property type="match status" value="1"/>
</dbReference>
<feature type="active site" description="Proton acceptor" evidence="8">
    <location>
        <position position="13"/>
    </location>
</feature>
<dbReference type="FunCoup" id="A0A212QTR7">
    <property type="interactions" value="463"/>
</dbReference>
<dbReference type="InterPro" id="IPR042110">
    <property type="entry name" value="Adenylosuccinate_synth_dom2"/>
</dbReference>
<dbReference type="SUPFAM" id="SSF52540">
    <property type="entry name" value="P-loop containing nucleoside triphosphate hydrolases"/>
    <property type="match status" value="1"/>
</dbReference>
<keyword evidence="11" id="KW-1185">Reference proteome</keyword>
<evidence type="ECO:0000313" key="11">
    <source>
        <dbReference type="Proteomes" id="UP000197025"/>
    </source>
</evidence>
<dbReference type="FunFam" id="3.90.170.10:FF:000001">
    <property type="entry name" value="Adenylosuccinate synthetase"/>
    <property type="match status" value="1"/>
</dbReference>
<feature type="binding site" description="in other chain" evidence="8">
    <location>
        <position position="305"/>
    </location>
    <ligand>
        <name>IMP</name>
        <dbReference type="ChEBI" id="CHEBI:58053"/>
        <note>ligand shared between dimeric partners</note>
    </ligand>
</feature>
<gene>
    <name evidence="8" type="primary">purA</name>
    <name evidence="10" type="ORF">SAMN02746019_00006170</name>
</gene>
<dbReference type="GO" id="GO:0000287">
    <property type="term" value="F:magnesium ion binding"/>
    <property type="evidence" value="ECO:0007669"/>
    <property type="project" value="UniProtKB-UniRule"/>
</dbReference>
<dbReference type="HAMAP" id="MF_00011">
    <property type="entry name" value="Adenylosucc_synth"/>
    <property type="match status" value="1"/>
</dbReference>
<dbReference type="SMART" id="SM00788">
    <property type="entry name" value="Adenylsucc_synt"/>
    <property type="match status" value="1"/>
</dbReference>
<comment type="catalytic activity">
    <reaction evidence="8">
        <text>IMP + L-aspartate + GTP = N(6)-(1,2-dicarboxyethyl)-AMP + GDP + phosphate + 2 H(+)</text>
        <dbReference type="Rhea" id="RHEA:15753"/>
        <dbReference type="ChEBI" id="CHEBI:15378"/>
        <dbReference type="ChEBI" id="CHEBI:29991"/>
        <dbReference type="ChEBI" id="CHEBI:37565"/>
        <dbReference type="ChEBI" id="CHEBI:43474"/>
        <dbReference type="ChEBI" id="CHEBI:57567"/>
        <dbReference type="ChEBI" id="CHEBI:58053"/>
        <dbReference type="ChEBI" id="CHEBI:58189"/>
        <dbReference type="EC" id="6.3.4.4"/>
    </reaction>
</comment>
<dbReference type="GO" id="GO:0004019">
    <property type="term" value="F:adenylosuccinate synthase activity"/>
    <property type="evidence" value="ECO:0007669"/>
    <property type="project" value="UniProtKB-UniRule"/>
</dbReference>
<evidence type="ECO:0000256" key="1">
    <source>
        <dbReference type="ARBA" id="ARBA00011738"/>
    </source>
</evidence>
<evidence type="ECO:0000256" key="7">
    <source>
        <dbReference type="ARBA" id="ARBA00023134"/>
    </source>
</evidence>
<feature type="binding site" evidence="8">
    <location>
        <position position="40"/>
    </location>
    <ligand>
        <name>Mg(2+)</name>
        <dbReference type="ChEBI" id="CHEBI:18420"/>
    </ligand>
</feature>
<feature type="binding site" description="in other chain" evidence="8">
    <location>
        <position position="237"/>
    </location>
    <ligand>
        <name>IMP</name>
        <dbReference type="ChEBI" id="CHEBI:58053"/>
        <note>ligand shared between dimeric partners</note>
    </ligand>
</feature>
<evidence type="ECO:0000256" key="6">
    <source>
        <dbReference type="ARBA" id="ARBA00022842"/>
    </source>
</evidence>
<sequence>MPVVAVVGALWGDEGKGHIVDYLSRTAEIVIRVQGGDNAGHTVVNEYGTFRLHLVPAGVFHPGTICLIGAGTVVNPDTLLQELSALEAAGVDTGRVWISDRAHLVFPYHRQRDELEERVRGDRPLGTTRRGIGPAYSDKAARIGLRAGDLLHRDWLHRRLRQAHAAIAARIAALGGEPPSLEELMDRCEGWRERLKDRIIDTIPLLQEALRRDARILLEGQLGAMRDLDWGIYPYVTSSNTLAGYAAVGAGIPPQAIREVIGVVKAFATAVGEGPLVTEVHGELAERLRRGGPPEGWEFGATTGRPRRCGWPDAVALRHAAWLNGFTALAVTKLDVLDGLEEIPLCVGYRLPSGEVLTHVPDTPILEQVSPVYERLPGWTGPTATARRWEDLPEAARAYLRRLAEIAGAPVRYVSVGPGRDQILEVDSAEAKPGDASL</sequence>
<feature type="binding site" evidence="8">
    <location>
        <begin position="301"/>
        <end position="307"/>
    </location>
    <ligand>
        <name>substrate</name>
    </ligand>
</feature>
<dbReference type="PROSITE" id="PS00513">
    <property type="entry name" value="ADENYLOSUCCIN_SYN_2"/>
    <property type="match status" value="1"/>
</dbReference>
<protein>
    <recommendedName>
        <fullName evidence="8">Adenylosuccinate synthetase</fullName>
        <shortName evidence="8">AMPSase</shortName>
        <shortName evidence="8">AdSS</shortName>
        <ecNumber evidence="8">6.3.4.4</ecNumber>
    </recommendedName>
    <alternativeName>
        <fullName evidence="8">IMP--aspartate ligase</fullName>
    </alternativeName>
</protein>
<dbReference type="GO" id="GO:0005525">
    <property type="term" value="F:GTP binding"/>
    <property type="evidence" value="ECO:0007669"/>
    <property type="project" value="UniProtKB-UniRule"/>
</dbReference>
<feature type="binding site" evidence="8">
    <location>
        <begin position="12"/>
        <end position="18"/>
    </location>
    <ligand>
        <name>GTP</name>
        <dbReference type="ChEBI" id="CHEBI:37565"/>
    </ligand>
</feature>
<dbReference type="EC" id="6.3.4.4" evidence="8"/>
<dbReference type="NCBIfam" id="TIGR00184">
    <property type="entry name" value="purA"/>
    <property type="match status" value="1"/>
</dbReference>
<dbReference type="Gene3D" id="1.10.300.10">
    <property type="entry name" value="Adenylosuccinate Synthetase, subunit A, domain 2"/>
    <property type="match status" value="1"/>
</dbReference>
<keyword evidence="2 8" id="KW-0436">Ligase</keyword>
<keyword evidence="8" id="KW-0963">Cytoplasm</keyword>
<proteinExistence type="inferred from homology"/>
<dbReference type="PANTHER" id="PTHR11846:SF0">
    <property type="entry name" value="ADENYLOSUCCINATE SYNTHETASE"/>
    <property type="match status" value="1"/>
</dbReference>
<dbReference type="InterPro" id="IPR042111">
    <property type="entry name" value="Adenylosuccinate_synth_dom3"/>
</dbReference>
<reference evidence="11" key="1">
    <citation type="submission" date="2017-06" db="EMBL/GenBank/DDBJ databases">
        <authorList>
            <person name="Varghese N."/>
            <person name="Submissions S."/>
        </authorList>
    </citation>
    <scope>NUCLEOTIDE SEQUENCE [LARGE SCALE GENOMIC DNA]</scope>
    <source>
        <strain evidence="11">JAD2</strain>
    </source>
</reference>
<evidence type="ECO:0000256" key="9">
    <source>
        <dbReference type="PROSITE-ProRule" id="PRU10134"/>
    </source>
</evidence>
<dbReference type="AlphaFoldDB" id="A0A212QTR7"/>
<dbReference type="InterPro" id="IPR027417">
    <property type="entry name" value="P-loop_NTPase"/>
</dbReference>
<keyword evidence="7 8" id="KW-0342">GTP-binding</keyword>
<feature type="binding site" evidence="8">
    <location>
        <begin position="415"/>
        <end position="417"/>
    </location>
    <ligand>
        <name>GTP</name>
        <dbReference type="ChEBI" id="CHEBI:37565"/>
    </ligand>
</feature>
<feature type="binding site" evidence="8">
    <location>
        <begin position="40"/>
        <end position="42"/>
    </location>
    <ligand>
        <name>GTP</name>
        <dbReference type="ChEBI" id="CHEBI:37565"/>
    </ligand>
</feature>
<comment type="subunit">
    <text evidence="1 8">Homodimer.</text>
</comment>
<feature type="binding site" evidence="8">
    <location>
        <position position="307"/>
    </location>
    <ligand>
        <name>GTP</name>
        <dbReference type="ChEBI" id="CHEBI:37565"/>
    </ligand>
</feature>
<dbReference type="Gene3D" id="3.90.170.10">
    <property type="entry name" value="Adenylosuccinate Synthetase, subunit A, domain 3"/>
    <property type="match status" value="1"/>
</dbReference>
<keyword evidence="4 8" id="KW-0547">Nucleotide-binding</keyword>